<protein>
    <submittedName>
        <fullName evidence="2">Uncharacterized protein</fullName>
    </submittedName>
</protein>
<comment type="caution">
    <text evidence="2">The sequence shown here is derived from an EMBL/GenBank/DDBJ whole genome shotgun (WGS) entry which is preliminary data.</text>
</comment>
<reference evidence="3 4" key="2">
    <citation type="submission" date="2024-05" db="EMBL/GenBank/DDBJ databases">
        <authorList>
            <person name="Chen Y."/>
            <person name="Shah S."/>
            <person name="Dougan E. K."/>
            <person name="Thang M."/>
            <person name="Chan C."/>
        </authorList>
    </citation>
    <scope>NUCLEOTIDE SEQUENCE [LARGE SCALE GENOMIC DNA]</scope>
</reference>
<evidence type="ECO:0000313" key="4">
    <source>
        <dbReference type="Proteomes" id="UP001152797"/>
    </source>
</evidence>
<dbReference type="Proteomes" id="UP001152797">
    <property type="component" value="Unassembled WGS sequence"/>
</dbReference>
<dbReference type="EMBL" id="CAMXCT020001194">
    <property type="protein sequence ID" value="CAL1141092.1"/>
    <property type="molecule type" value="Genomic_DNA"/>
</dbReference>
<sequence>MALVVPIGKLQLKIAVVPGKTPFLISNTLMRTLAAQIDCEHRKFCSAKLDQPIAMHLTSRGLFLVDLNEIALSARRHALHSSDSAKPVTETFLSDTAHIKVDAIKPVGVAVRIAEIENRIQKKPMEESGIQIVRESSPCVAKASEPDESKTALQQSAPSEVEDLSHLTLPELENEVITFGSKYNGMTHSQAWPDQEWCQFMLNRYGNSAKTAHRRAIRFIELKIEQHEQSQMPIPKMQSQVSRPVGLNIASKAKAKPQAKAKGCASHQGVHASLNMPSCSPGQMGEDDEVWDWNSEMYASETMMPNPLQQDPDFLAMRDRMLFMENALQRVIQHIEQNTNTAEPVTSPEEFPYLDASSQRPVTSADPNVNHPPNVTEEEPRSTAAPVPAPIETESSPVPESEMIPLDGTTSQVPLLEQPSEASERCRHMRLREPREKAGRDFTPWELTRAGDIERGRSVVRWLGSHNLDQQCCLSEKVVGASWSGVVIVEEPFN</sequence>
<feature type="region of interest" description="Disordered" evidence="1">
    <location>
        <begin position="339"/>
        <end position="405"/>
    </location>
</feature>
<evidence type="ECO:0000256" key="1">
    <source>
        <dbReference type="SAM" id="MobiDB-lite"/>
    </source>
</evidence>
<dbReference type="EMBL" id="CAMXCT030001194">
    <property type="protein sequence ID" value="CAL4775029.1"/>
    <property type="molecule type" value="Genomic_DNA"/>
</dbReference>
<evidence type="ECO:0000313" key="3">
    <source>
        <dbReference type="EMBL" id="CAL4775029.1"/>
    </source>
</evidence>
<organism evidence="2">
    <name type="scientific">Cladocopium goreaui</name>
    <dbReference type="NCBI Taxonomy" id="2562237"/>
    <lineage>
        <taxon>Eukaryota</taxon>
        <taxon>Sar</taxon>
        <taxon>Alveolata</taxon>
        <taxon>Dinophyceae</taxon>
        <taxon>Suessiales</taxon>
        <taxon>Symbiodiniaceae</taxon>
        <taxon>Cladocopium</taxon>
    </lineage>
</organism>
<keyword evidence="4" id="KW-1185">Reference proteome</keyword>
<dbReference type="AlphaFoldDB" id="A0A9P1CAP8"/>
<feature type="compositionally biased region" description="Polar residues" evidence="1">
    <location>
        <begin position="356"/>
        <end position="373"/>
    </location>
</feature>
<name>A0A9P1CAP8_9DINO</name>
<accession>A0A9P1CAP8</accession>
<proteinExistence type="predicted"/>
<dbReference type="EMBL" id="CAMXCT010001194">
    <property type="protein sequence ID" value="CAI3987717.1"/>
    <property type="molecule type" value="Genomic_DNA"/>
</dbReference>
<gene>
    <name evidence="2" type="ORF">C1SCF055_LOCUS14970</name>
</gene>
<reference evidence="2" key="1">
    <citation type="submission" date="2022-10" db="EMBL/GenBank/DDBJ databases">
        <authorList>
            <person name="Chen Y."/>
            <person name="Dougan E. K."/>
            <person name="Chan C."/>
            <person name="Rhodes N."/>
            <person name="Thang M."/>
        </authorList>
    </citation>
    <scope>NUCLEOTIDE SEQUENCE</scope>
</reference>
<evidence type="ECO:0000313" key="2">
    <source>
        <dbReference type="EMBL" id="CAI3987717.1"/>
    </source>
</evidence>